<dbReference type="EMBL" id="UYWX01006766">
    <property type="protein sequence ID" value="VDM26563.1"/>
    <property type="molecule type" value="Genomic_DNA"/>
</dbReference>
<feature type="compositionally biased region" description="Polar residues" evidence="1">
    <location>
        <begin position="116"/>
        <end position="127"/>
    </location>
</feature>
<accession>A0A0R3WWX6</accession>
<feature type="region of interest" description="Disordered" evidence="1">
    <location>
        <begin position="1"/>
        <end position="27"/>
    </location>
</feature>
<evidence type="ECO:0000313" key="3">
    <source>
        <dbReference type="Proteomes" id="UP000274429"/>
    </source>
</evidence>
<feature type="region of interest" description="Disordered" evidence="1">
    <location>
        <begin position="116"/>
        <end position="168"/>
    </location>
</feature>
<evidence type="ECO:0000256" key="1">
    <source>
        <dbReference type="SAM" id="MobiDB-lite"/>
    </source>
</evidence>
<gene>
    <name evidence="2" type="ORF">TTAC_LOCUS5251</name>
</gene>
<evidence type="ECO:0000313" key="4">
    <source>
        <dbReference type="WBParaSite" id="TTAC_0000526601-mRNA-1"/>
    </source>
</evidence>
<dbReference type="AlphaFoldDB" id="A0A0R3WWX6"/>
<protein>
    <submittedName>
        <fullName evidence="4">Homeobox protein homothorax</fullName>
    </submittedName>
</protein>
<feature type="compositionally biased region" description="Acidic residues" evidence="1">
    <location>
        <begin position="181"/>
        <end position="193"/>
    </location>
</feature>
<reference evidence="2 3" key="2">
    <citation type="submission" date="2018-11" db="EMBL/GenBank/DDBJ databases">
        <authorList>
            <consortium name="Pathogen Informatics"/>
        </authorList>
    </citation>
    <scope>NUCLEOTIDE SEQUENCE [LARGE SCALE GENOMIC DNA]</scope>
</reference>
<dbReference type="STRING" id="6205.A0A0R3WWX6"/>
<feature type="region of interest" description="Disordered" evidence="1">
    <location>
        <begin position="180"/>
        <end position="209"/>
    </location>
</feature>
<dbReference type="OrthoDB" id="6281941at2759"/>
<sequence>MPTESVGRNYERNRENRARRRRFKGTNVESVHEGLTKTPTGLRRSRIDMPTRSAKSLSNLTLIERESGGTQSNTNGAGGGGGLMPISRIIKWYRNLSTTRDSVPPTTQGKVVALDQNPSSPLHQLSSHAGRKQGYTGPLGLGEYVDSMGGGFDETEPPNGSPQAQVKSRSLIDISMSNLWGEEDETGPDGDGDETGRNGSWEKVQRPSISMERKSNLMATISRLLPLPPTPPNLLQFMDSPSTSANIYENTEITFFGSSEDRWSTPAFVVTTCNRMQRGDLFNVSFPETHFCDTFETLY</sequence>
<proteinExistence type="predicted"/>
<evidence type="ECO:0000313" key="2">
    <source>
        <dbReference type="EMBL" id="VDM26563.1"/>
    </source>
</evidence>
<reference evidence="4" key="1">
    <citation type="submission" date="2017-02" db="UniProtKB">
        <authorList>
            <consortium name="WormBaseParasite"/>
        </authorList>
    </citation>
    <scope>IDENTIFICATION</scope>
</reference>
<dbReference type="Proteomes" id="UP000274429">
    <property type="component" value="Unassembled WGS sequence"/>
</dbReference>
<keyword evidence="3" id="KW-1185">Reference proteome</keyword>
<organism evidence="4">
    <name type="scientific">Hydatigena taeniaeformis</name>
    <name type="common">Feline tapeworm</name>
    <name type="synonym">Taenia taeniaeformis</name>
    <dbReference type="NCBI Taxonomy" id="6205"/>
    <lineage>
        <taxon>Eukaryota</taxon>
        <taxon>Metazoa</taxon>
        <taxon>Spiralia</taxon>
        <taxon>Lophotrochozoa</taxon>
        <taxon>Platyhelminthes</taxon>
        <taxon>Cestoda</taxon>
        <taxon>Eucestoda</taxon>
        <taxon>Cyclophyllidea</taxon>
        <taxon>Taeniidae</taxon>
        <taxon>Hydatigera</taxon>
    </lineage>
</organism>
<dbReference type="WBParaSite" id="TTAC_0000526601-mRNA-1">
    <property type="protein sequence ID" value="TTAC_0000526601-mRNA-1"/>
    <property type="gene ID" value="TTAC_0000526601"/>
</dbReference>
<name>A0A0R3WWX6_HYDTA</name>